<dbReference type="OrthoDB" id="128646at2759"/>
<dbReference type="InterPro" id="IPR041577">
    <property type="entry name" value="RT_RNaseH_2"/>
</dbReference>
<comment type="caution">
    <text evidence="2">The sequence shown here is derived from an EMBL/GenBank/DDBJ whole genome shotgun (WGS) entry which is preliminary data.</text>
</comment>
<keyword evidence="3" id="KW-1185">Reference proteome</keyword>
<evidence type="ECO:0000313" key="2">
    <source>
        <dbReference type="EMBL" id="MBW0505998.1"/>
    </source>
</evidence>
<reference evidence="2" key="1">
    <citation type="submission" date="2021-03" db="EMBL/GenBank/DDBJ databases">
        <title>Draft genome sequence of rust myrtle Austropuccinia psidii MF-1, a brazilian biotype.</title>
        <authorList>
            <person name="Quecine M.C."/>
            <person name="Pachon D.M.R."/>
            <person name="Bonatelli M.L."/>
            <person name="Correr F.H."/>
            <person name="Franceschini L.M."/>
            <person name="Leite T.F."/>
            <person name="Margarido G.R.A."/>
            <person name="Almeida C.A."/>
            <person name="Ferrarezi J.A."/>
            <person name="Labate C.A."/>
        </authorList>
    </citation>
    <scope>NUCLEOTIDE SEQUENCE</scope>
    <source>
        <strain evidence="2">MF-1</strain>
    </source>
</reference>
<dbReference type="Pfam" id="PF17919">
    <property type="entry name" value="RT_RNaseH_2"/>
    <property type="match status" value="1"/>
</dbReference>
<organism evidence="2 3">
    <name type="scientific">Austropuccinia psidii MF-1</name>
    <dbReference type="NCBI Taxonomy" id="1389203"/>
    <lineage>
        <taxon>Eukaryota</taxon>
        <taxon>Fungi</taxon>
        <taxon>Dikarya</taxon>
        <taxon>Basidiomycota</taxon>
        <taxon>Pucciniomycotina</taxon>
        <taxon>Pucciniomycetes</taxon>
        <taxon>Pucciniales</taxon>
        <taxon>Sphaerophragmiaceae</taxon>
        <taxon>Austropuccinia</taxon>
    </lineage>
</organism>
<dbReference type="Proteomes" id="UP000765509">
    <property type="component" value="Unassembled WGS sequence"/>
</dbReference>
<protein>
    <recommendedName>
        <fullName evidence="1">Reverse transcriptase/retrotransposon-derived protein RNase H-like domain-containing protein</fullName>
    </recommendedName>
</protein>
<dbReference type="AlphaFoldDB" id="A0A9Q3DQU8"/>
<evidence type="ECO:0000259" key="1">
    <source>
        <dbReference type="Pfam" id="PF17919"/>
    </source>
</evidence>
<name>A0A9Q3DQU8_9BASI</name>
<evidence type="ECO:0000313" key="3">
    <source>
        <dbReference type="Proteomes" id="UP000765509"/>
    </source>
</evidence>
<gene>
    <name evidence="2" type="ORF">O181_045713</name>
</gene>
<dbReference type="EMBL" id="AVOT02018826">
    <property type="protein sequence ID" value="MBW0505998.1"/>
    <property type="molecule type" value="Genomic_DNA"/>
</dbReference>
<dbReference type="SUPFAM" id="SSF56672">
    <property type="entry name" value="DNA/RNA polymerases"/>
    <property type="match status" value="1"/>
</dbReference>
<sequence>MDLPPLSFHASLEEQWDEEEEEEEIEAMLRVVLPAYHQYLDVFSKVKAEKLPPHCTCDYHIKLEGFLPPEALSHFQILKEAFTTSPILSHFNPSLPTIIETDGSDYALGAVLSQVNNSGNHPIAFASCKLLTPELNC</sequence>
<accession>A0A9Q3DQU8</accession>
<feature type="domain" description="Reverse transcriptase/retrotransposon-derived protein RNase H-like" evidence="1">
    <location>
        <begin position="70"/>
        <end position="136"/>
    </location>
</feature>
<proteinExistence type="predicted"/>
<dbReference type="PANTHER" id="PTHR34072">
    <property type="entry name" value="ENZYMATIC POLYPROTEIN-RELATED"/>
    <property type="match status" value="1"/>
</dbReference>
<dbReference type="InterPro" id="IPR043502">
    <property type="entry name" value="DNA/RNA_pol_sf"/>
</dbReference>